<dbReference type="InterPro" id="IPR027417">
    <property type="entry name" value="P-loop_NTPase"/>
</dbReference>
<dbReference type="EMBL" id="JASNQZ010000001">
    <property type="protein sequence ID" value="KAL0961200.1"/>
    <property type="molecule type" value="Genomic_DNA"/>
</dbReference>
<gene>
    <name evidence="3" type="ORF">HGRIS_006169</name>
</gene>
<name>A0ABR3K0M9_9AGAR</name>
<comment type="similarity">
    <text evidence="2">Belongs to the ELP6 family.</text>
</comment>
<evidence type="ECO:0008006" key="5">
    <source>
        <dbReference type="Google" id="ProtNLM"/>
    </source>
</evidence>
<evidence type="ECO:0000256" key="1">
    <source>
        <dbReference type="ARBA" id="ARBA00005043"/>
    </source>
</evidence>
<dbReference type="InterPro" id="IPR018627">
    <property type="entry name" value="ELP6"/>
</dbReference>
<sequence>MLQPFDLPENIVLLITDESASPADFLLHRILYPPAKEQRQPRCLVFSSLPNISRWKALAAKSNAQIVKGSSEPIIFVDMLSEVHSQTDETAGADFRNLLDIASTNLSQLHENSPLTVIVDELSLLSWLGISPSEIARFCRALRAVCLKSKANLIIRHHIVTPGEPDDLFRRIFQLCSYHLDDKPLASGKSGSVSGEVALHSGPNAPLKGTRVFSRSSALQYRLTETGVIFFERGTSSGVL</sequence>
<comment type="pathway">
    <text evidence="1">tRNA modification; 5-methoxycarbonylmethyl-2-thiouridine-tRNA biosynthesis.</text>
</comment>
<reference evidence="4" key="1">
    <citation type="submission" date="2024-06" db="EMBL/GenBank/DDBJ databases">
        <title>Multi-omics analyses provide insights into the biosynthesis of the anticancer antibiotic pleurotin in Hohenbuehelia grisea.</title>
        <authorList>
            <person name="Weaver J.A."/>
            <person name="Alberti F."/>
        </authorList>
    </citation>
    <scope>NUCLEOTIDE SEQUENCE [LARGE SCALE GENOMIC DNA]</scope>
    <source>
        <strain evidence="4">T-177</strain>
    </source>
</reference>
<organism evidence="3 4">
    <name type="scientific">Hohenbuehelia grisea</name>
    <dbReference type="NCBI Taxonomy" id="104357"/>
    <lineage>
        <taxon>Eukaryota</taxon>
        <taxon>Fungi</taxon>
        <taxon>Dikarya</taxon>
        <taxon>Basidiomycota</taxon>
        <taxon>Agaricomycotina</taxon>
        <taxon>Agaricomycetes</taxon>
        <taxon>Agaricomycetidae</taxon>
        <taxon>Agaricales</taxon>
        <taxon>Pleurotineae</taxon>
        <taxon>Pleurotaceae</taxon>
        <taxon>Hohenbuehelia</taxon>
    </lineage>
</organism>
<protein>
    <recommendedName>
        <fullName evidence="5">Elongator complex protein 5</fullName>
    </recommendedName>
</protein>
<dbReference type="PANTHER" id="PTHR16184">
    <property type="entry name" value="ELONGATOR COMPLEX PROTEIN 6"/>
    <property type="match status" value="1"/>
</dbReference>
<evidence type="ECO:0000313" key="4">
    <source>
        <dbReference type="Proteomes" id="UP001556367"/>
    </source>
</evidence>
<dbReference type="Proteomes" id="UP001556367">
    <property type="component" value="Unassembled WGS sequence"/>
</dbReference>
<proteinExistence type="inferred from homology"/>
<dbReference type="Gene3D" id="3.40.50.300">
    <property type="entry name" value="P-loop containing nucleotide triphosphate hydrolases"/>
    <property type="match status" value="1"/>
</dbReference>
<accession>A0ABR3K0M9</accession>
<dbReference type="PANTHER" id="PTHR16184:SF6">
    <property type="entry name" value="ELONGATOR COMPLEX PROTEIN 6"/>
    <property type="match status" value="1"/>
</dbReference>
<evidence type="ECO:0000256" key="2">
    <source>
        <dbReference type="ARBA" id="ARBA00008837"/>
    </source>
</evidence>
<evidence type="ECO:0000313" key="3">
    <source>
        <dbReference type="EMBL" id="KAL0961200.1"/>
    </source>
</evidence>
<keyword evidence="4" id="KW-1185">Reference proteome</keyword>
<comment type="caution">
    <text evidence="3">The sequence shown here is derived from an EMBL/GenBank/DDBJ whole genome shotgun (WGS) entry which is preliminary data.</text>
</comment>